<evidence type="ECO:0000256" key="5">
    <source>
        <dbReference type="ARBA" id="ARBA00012272"/>
    </source>
</evidence>
<comment type="similarity">
    <text evidence="4 10">Belongs to the polysaccharide lyase 3 family.</text>
</comment>
<dbReference type="GO" id="GO:0005576">
    <property type="term" value="C:extracellular region"/>
    <property type="evidence" value="ECO:0007669"/>
    <property type="project" value="UniProtKB-SubCell"/>
</dbReference>
<keyword evidence="8 10" id="KW-0106">Calcium</keyword>
<dbReference type="InterPro" id="IPR011050">
    <property type="entry name" value="Pectin_lyase_fold/virulence"/>
</dbReference>
<comment type="cofactor">
    <cofactor evidence="2 10">
        <name>Ca(2+)</name>
        <dbReference type="ChEBI" id="CHEBI:29108"/>
    </cofactor>
</comment>
<dbReference type="PANTHER" id="PTHR33407">
    <property type="entry name" value="PECTATE LYASE F-RELATED"/>
    <property type="match status" value="1"/>
</dbReference>
<evidence type="ECO:0000256" key="3">
    <source>
        <dbReference type="ARBA" id="ARBA00004613"/>
    </source>
</evidence>
<dbReference type="GO" id="GO:0030570">
    <property type="term" value="F:pectate lyase activity"/>
    <property type="evidence" value="ECO:0007669"/>
    <property type="project" value="UniProtKB-UniRule"/>
</dbReference>
<comment type="catalytic activity">
    <reaction evidence="1 10">
        <text>Eliminative cleavage of (1-&gt;4)-alpha-D-galacturonan to give oligosaccharides with 4-deoxy-alpha-D-galact-4-enuronosyl groups at their non-reducing ends.</text>
        <dbReference type="EC" id="4.2.2.2"/>
    </reaction>
</comment>
<evidence type="ECO:0000256" key="2">
    <source>
        <dbReference type="ARBA" id="ARBA00001913"/>
    </source>
</evidence>
<organism evidence="12 13">
    <name type="scientific">Gracilibacillus orientalis</name>
    <dbReference type="NCBI Taxonomy" id="334253"/>
    <lineage>
        <taxon>Bacteria</taxon>
        <taxon>Bacillati</taxon>
        <taxon>Bacillota</taxon>
        <taxon>Bacilli</taxon>
        <taxon>Bacillales</taxon>
        <taxon>Bacillaceae</taxon>
        <taxon>Gracilibacillus</taxon>
    </lineage>
</organism>
<dbReference type="OrthoDB" id="148600at2"/>
<dbReference type="SMART" id="SM00458">
    <property type="entry name" value="RICIN"/>
    <property type="match status" value="1"/>
</dbReference>
<evidence type="ECO:0000313" key="13">
    <source>
        <dbReference type="Proteomes" id="UP000198565"/>
    </source>
</evidence>
<dbReference type="Pfam" id="PF14200">
    <property type="entry name" value="RicinB_lectin_2"/>
    <property type="match status" value="2"/>
</dbReference>
<dbReference type="EC" id="4.2.2.2" evidence="5 10"/>
<protein>
    <recommendedName>
        <fullName evidence="5 10">Pectate lyase</fullName>
        <ecNumber evidence="5 10">4.2.2.2</ecNumber>
    </recommendedName>
</protein>
<dbReference type="InterPro" id="IPR035992">
    <property type="entry name" value="Ricin_B-like_lectins"/>
</dbReference>
<feature type="domain" description="Ricin B lectin" evidence="11">
    <location>
        <begin position="32"/>
        <end position="169"/>
    </location>
</feature>
<keyword evidence="13" id="KW-1185">Reference proteome</keyword>
<comment type="subcellular location">
    <subcellularLocation>
        <location evidence="3 10">Secreted</location>
    </subcellularLocation>
</comment>
<evidence type="ECO:0000256" key="6">
    <source>
        <dbReference type="ARBA" id="ARBA00022525"/>
    </source>
</evidence>
<comment type="function">
    <text evidence="10">Catalyzes the depolymerization of both polygalacturonate and pectins of methyl esterification degree from 22 to 89%, with an endo mode of action. In contrast to the majority of pectate lyases, displays high activity on highly methylated pectins.</text>
</comment>
<gene>
    <name evidence="12" type="ORF">SAMN04487943_101111</name>
</gene>
<dbReference type="InterPro" id="IPR004898">
    <property type="entry name" value="Pectate_lyase_PlyH/PlyE-like"/>
</dbReference>
<evidence type="ECO:0000256" key="9">
    <source>
        <dbReference type="ARBA" id="ARBA00023239"/>
    </source>
</evidence>
<feature type="signal peptide" evidence="10">
    <location>
        <begin position="1"/>
        <end position="26"/>
    </location>
</feature>
<dbReference type="GO" id="GO:0030246">
    <property type="term" value="F:carbohydrate binding"/>
    <property type="evidence" value="ECO:0007669"/>
    <property type="project" value="UniProtKB-KW"/>
</dbReference>
<dbReference type="STRING" id="334253.SAMN04487943_101111"/>
<keyword evidence="6 10" id="KW-0964">Secreted</keyword>
<keyword evidence="9 10" id="KW-0456">Lyase</keyword>
<dbReference type="AlphaFoldDB" id="A0A1I4H001"/>
<dbReference type="InterPro" id="IPR000772">
    <property type="entry name" value="Ricin_B_lectin"/>
</dbReference>
<dbReference type="InterPro" id="IPR012334">
    <property type="entry name" value="Pectin_lyas_fold"/>
</dbReference>
<evidence type="ECO:0000259" key="11">
    <source>
        <dbReference type="SMART" id="SM00458"/>
    </source>
</evidence>
<dbReference type="Pfam" id="PF03211">
    <property type="entry name" value="Pectate_lyase"/>
    <property type="match status" value="1"/>
</dbReference>
<dbReference type="PROSITE" id="PS50231">
    <property type="entry name" value="RICIN_B_LECTIN"/>
    <property type="match status" value="1"/>
</dbReference>
<dbReference type="Gene3D" id="2.160.20.10">
    <property type="entry name" value="Single-stranded right-handed beta-helix, Pectin lyase-like"/>
    <property type="match status" value="1"/>
</dbReference>
<evidence type="ECO:0000256" key="1">
    <source>
        <dbReference type="ARBA" id="ARBA00000695"/>
    </source>
</evidence>
<dbReference type="Proteomes" id="UP000198565">
    <property type="component" value="Unassembled WGS sequence"/>
</dbReference>
<dbReference type="PANTHER" id="PTHR33407:SF9">
    <property type="entry name" value="PECTATE LYASE F-RELATED"/>
    <property type="match status" value="1"/>
</dbReference>
<evidence type="ECO:0000256" key="8">
    <source>
        <dbReference type="ARBA" id="ARBA00022837"/>
    </source>
</evidence>
<keyword evidence="12" id="KW-0430">Lectin</keyword>
<dbReference type="EMBL" id="FOTR01000001">
    <property type="protein sequence ID" value="SFL35110.1"/>
    <property type="molecule type" value="Genomic_DNA"/>
</dbReference>
<name>A0A1I4H001_9BACI</name>
<dbReference type="Gene3D" id="2.80.10.50">
    <property type="match status" value="3"/>
</dbReference>
<dbReference type="SUPFAM" id="SSF51126">
    <property type="entry name" value="Pectin lyase-like"/>
    <property type="match status" value="1"/>
</dbReference>
<sequence>MKNKFLFLVALTLLFVGICLTENVEAASLDASKSYKIINRFSGKALEVYEWSTSDGGNVVQYDDLGGMNQQWRIIDVGEGYQKIVNIHSGKALEIYDWSTSNGANVAQWTDWNGTSQQWDIVDLGNGYYKILNRYSGNALEVFERSNENGANVVQWDDTGGENQQWQIIEVPPTDTITVNETIVVSEGDTFDGQGNRYVANPDTLGDGSQSENQQSVFRLENGATLKNVVLGYPAADGVHTYGDVLVENVVWEDIGEDALTIKDEGHVTIRGGLAQNGDDKVFQVNAPSTFEIINFTARNAGKMIRQNGGTTFKTSIFIEGSVITDMNEAIFRTDSSSSEVTMTNTRYSDVGTKWYNVQNISESNNYEF</sequence>
<keyword evidence="7 10" id="KW-0732">Signal</keyword>
<accession>A0A1I4H001</accession>
<dbReference type="SUPFAM" id="SSF50370">
    <property type="entry name" value="Ricin B-like lectins"/>
    <property type="match status" value="1"/>
</dbReference>
<evidence type="ECO:0000256" key="7">
    <source>
        <dbReference type="ARBA" id="ARBA00022729"/>
    </source>
</evidence>
<reference evidence="13" key="1">
    <citation type="submission" date="2016-10" db="EMBL/GenBank/DDBJ databases">
        <authorList>
            <person name="Varghese N."/>
            <person name="Submissions S."/>
        </authorList>
    </citation>
    <scope>NUCLEOTIDE SEQUENCE [LARGE SCALE GENOMIC DNA]</scope>
    <source>
        <strain evidence="13">CGMCC 1.4250</strain>
    </source>
</reference>
<feature type="chain" id="PRO_5025093134" description="Pectate lyase" evidence="10">
    <location>
        <begin position="27"/>
        <end position="369"/>
    </location>
</feature>
<proteinExistence type="inferred from homology"/>
<evidence type="ECO:0000313" key="12">
    <source>
        <dbReference type="EMBL" id="SFL35110.1"/>
    </source>
</evidence>
<evidence type="ECO:0000256" key="4">
    <source>
        <dbReference type="ARBA" id="ARBA00006463"/>
    </source>
</evidence>
<evidence type="ECO:0000256" key="10">
    <source>
        <dbReference type="RuleBase" id="RU367009"/>
    </source>
</evidence>